<dbReference type="PANTHER" id="PTHR41328:SF3">
    <property type="entry name" value="PBSX PHAGE TERMINASE SMALL SUBUNIT"/>
    <property type="match status" value="1"/>
</dbReference>
<evidence type="ECO:0000256" key="1">
    <source>
        <dbReference type="ARBA" id="ARBA00022612"/>
    </source>
</evidence>
<evidence type="ECO:0000256" key="2">
    <source>
        <dbReference type="ARBA" id="ARBA00023219"/>
    </source>
</evidence>
<proteinExistence type="predicted"/>
<dbReference type="PANTHER" id="PTHR41328">
    <property type="entry name" value="TERMINASE SMALL SUBUNIT-RELATED"/>
    <property type="match status" value="1"/>
</dbReference>
<dbReference type="Gene3D" id="1.10.10.1400">
    <property type="entry name" value="Terminase, small subunit, N-terminal DNA-binding domain, HTH motif"/>
    <property type="match status" value="1"/>
</dbReference>
<dbReference type="InterPro" id="IPR005335">
    <property type="entry name" value="Terminase_ssu"/>
</dbReference>
<organism evidence="3 4">
    <name type="scientific">Lysinibacillus capsici</name>
    <dbReference type="NCBI Taxonomy" id="2115968"/>
    <lineage>
        <taxon>Bacteria</taxon>
        <taxon>Bacillati</taxon>
        <taxon>Bacillota</taxon>
        <taxon>Bacilli</taxon>
        <taxon>Bacillales</taxon>
        <taxon>Bacillaceae</taxon>
        <taxon>Lysinibacillus</taxon>
    </lineage>
</organism>
<dbReference type="Pfam" id="PF03592">
    <property type="entry name" value="Terminase_2"/>
    <property type="match status" value="1"/>
</dbReference>
<name>A0A2X0Y7G7_9BACI</name>
<dbReference type="EMBL" id="UAQE01000001">
    <property type="protein sequence ID" value="SPT98400.1"/>
    <property type="molecule type" value="Genomic_DNA"/>
</dbReference>
<dbReference type="AlphaFoldDB" id="A0A2X0Y7G7"/>
<dbReference type="RefSeq" id="WP_112116998.1">
    <property type="nucleotide sequence ID" value="NZ_UAQE01000001.1"/>
</dbReference>
<sequence>MANWDEIKQEWETTKITLADLAEKHGIKLGTLKSRKSREKWSRDATEKDATKTKKVATINEDAPKDEVVYFADDDESGLNDKQRLFIAYYVKCWNATKAYQKAYKCDYATANANGSRLLANASIREEIIKVRDGLTQDALLDKRTLIQKWIDIAFADITDYVKFGRQEEVIYNNDGQPELDMNGNVKTYAFNYVHLNESAEIDGSLITEVKQGKDGISVKLADKMKAMDFLSKHLDLLNERELKHYQAEKLKAETDFAEMRAAKLRGDKKDTSMLDALVEGRKQYEQMMKEREQHGED</sequence>
<dbReference type="InterPro" id="IPR052404">
    <property type="entry name" value="SPP1-like_terminase"/>
</dbReference>
<gene>
    <name evidence="3" type="ORF">NCTC7582_01641</name>
</gene>
<dbReference type="InterPro" id="IPR038713">
    <property type="entry name" value="Terminase_Gp1_N_sf"/>
</dbReference>
<accession>A0A2X0Y7G7</accession>
<keyword evidence="2" id="KW-0231">Viral genome packaging</keyword>
<keyword evidence="1" id="KW-1188">Viral release from host cell</keyword>
<evidence type="ECO:0000313" key="3">
    <source>
        <dbReference type="EMBL" id="SPT98400.1"/>
    </source>
</evidence>
<dbReference type="GO" id="GO:0051276">
    <property type="term" value="P:chromosome organization"/>
    <property type="evidence" value="ECO:0007669"/>
    <property type="project" value="InterPro"/>
</dbReference>
<reference evidence="3 4" key="1">
    <citation type="submission" date="2018-06" db="EMBL/GenBank/DDBJ databases">
        <authorList>
            <consortium name="Pathogen Informatics"/>
            <person name="Doyle S."/>
        </authorList>
    </citation>
    <scope>NUCLEOTIDE SEQUENCE [LARGE SCALE GENOMIC DNA]</scope>
    <source>
        <strain evidence="3 4">NCTC7582</strain>
    </source>
</reference>
<protein>
    <submittedName>
        <fullName evidence="3">PBSX phage terminase small subunit</fullName>
    </submittedName>
</protein>
<dbReference type="Proteomes" id="UP000251431">
    <property type="component" value="Unassembled WGS sequence"/>
</dbReference>
<evidence type="ECO:0000313" key="4">
    <source>
        <dbReference type="Proteomes" id="UP000251431"/>
    </source>
</evidence>